<dbReference type="RefSeq" id="WP_044841541.1">
    <property type="nucleotide sequence ID" value="NZ_CP059734.1"/>
</dbReference>
<organism evidence="1 2">
    <name type="scientific">Thalassomonas viridans</name>
    <dbReference type="NCBI Taxonomy" id="137584"/>
    <lineage>
        <taxon>Bacteria</taxon>
        <taxon>Pseudomonadati</taxon>
        <taxon>Pseudomonadota</taxon>
        <taxon>Gammaproteobacteria</taxon>
        <taxon>Alteromonadales</taxon>
        <taxon>Colwelliaceae</taxon>
        <taxon>Thalassomonas</taxon>
    </lineage>
</organism>
<evidence type="ECO:0008006" key="3">
    <source>
        <dbReference type="Google" id="ProtNLM"/>
    </source>
</evidence>
<name>A0AAE9ZGF3_9GAMM</name>
<keyword evidence="2" id="KW-1185">Reference proteome</keyword>
<gene>
    <name evidence="1" type="ORF">SG34_031250</name>
</gene>
<dbReference type="AlphaFoldDB" id="A0AAE9ZGF3"/>
<dbReference type="EMBL" id="CP059734">
    <property type="protein sequence ID" value="WDE09242.1"/>
    <property type="molecule type" value="Genomic_DNA"/>
</dbReference>
<protein>
    <recommendedName>
        <fullName evidence="3">Glutathionylspermidine synthase pre-ATP-grasp-like domain-containing protein</fullName>
    </recommendedName>
</protein>
<evidence type="ECO:0000313" key="2">
    <source>
        <dbReference type="Proteomes" id="UP000032352"/>
    </source>
</evidence>
<dbReference type="SUPFAM" id="SSF56059">
    <property type="entry name" value="Glutathione synthetase ATP-binding domain-like"/>
    <property type="match status" value="1"/>
</dbReference>
<proteinExistence type="predicted"/>
<dbReference type="KEGG" id="tvd:SG34_031250"/>
<reference evidence="1 2" key="1">
    <citation type="journal article" date="2015" name="Genome Announc.">
        <title>Draft Genome Sequences of Marine Isolates of Thalassomonas viridans and Thalassomonas actiniarum.</title>
        <authorList>
            <person name="Olonade I."/>
            <person name="van Zyl L.J."/>
            <person name="Trindade M."/>
        </authorList>
    </citation>
    <scope>NUCLEOTIDE SEQUENCE [LARGE SCALE GENOMIC DNA]</scope>
    <source>
        <strain evidence="1 2">XOM25</strain>
    </source>
</reference>
<reference evidence="1 2" key="2">
    <citation type="journal article" date="2022" name="Mar. Drugs">
        <title>Bioassay-Guided Fractionation Leads to the Detection of Cholic Acid Generated by the Rare Thalassomonas sp.</title>
        <authorList>
            <person name="Pheiffer F."/>
            <person name="Schneider Y.K."/>
            <person name="Hansen E.H."/>
            <person name="Andersen J.H."/>
            <person name="Isaksson J."/>
            <person name="Busche T."/>
            <person name="R C."/>
            <person name="Kalinowski J."/>
            <person name="Zyl L.V."/>
            <person name="Trindade M."/>
        </authorList>
    </citation>
    <scope>NUCLEOTIDE SEQUENCE [LARGE SCALE GENOMIC DNA]</scope>
    <source>
        <strain evidence="1 2">XOM25</strain>
    </source>
</reference>
<sequence length="472" mass="52951">MKISPELIQTYAGLSSLGESYLDFIVKHEGNRVPLRLSDYPVPPSMASYHVELQPVPLLVDKAYAESTFREATCRVVDLVKKLMRVVFDNDAGAIADYYGFKTPDRVRQALQGAEFGNNIIARNDFIMTRDGLKCLEVNATSTLGGWFVPFFTDMYLNHFPVSEFFARHSDKVFSTPDTLGMFFEYLVSSTRKLEKFSGSRVLNLAIISKELESDVSKTRQAMVNHFFSSSMNKLGLEGELVITSSADDIRLLDDSLFIRGKPIHTVVTSSADELNLDILRAFSLGNVYWPDNLLCYAYNDKSNFALLHKYRDSEHFTDDDRRIIDSYIPRSWLLSDKTLQLEGETVNTAEFVLAGQKRLIIKDIKGKQGDNVFIGPKCSEQEWRDIIASALEDGQWLVQEYCESAPFIGQCGEHGLAEYDHVWGLFSFADSYAGGSIRMMTKAGTDGVINAAKGAKEGLIIQVDELNRSTG</sequence>
<evidence type="ECO:0000313" key="1">
    <source>
        <dbReference type="EMBL" id="WDE09242.1"/>
    </source>
</evidence>
<dbReference type="Proteomes" id="UP000032352">
    <property type="component" value="Chromosome pTvir"/>
</dbReference>
<dbReference type="Gene3D" id="3.30.1490.270">
    <property type="match status" value="1"/>
</dbReference>
<accession>A0AAE9ZGF3</accession>